<name>A0A419W7Z2_9BACT</name>
<sequence length="83" mass="9533">MDIKQTWEKVIEYATMPLHGSLSRKQRKGVKIQINEGIVFEAATFFLEESVLWVSETTGGMVSNTYFDWSKISSIRTISNDEK</sequence>
<dbReference type="AlphaFoldDB" id="A0A419W7Z2"/>
<comment type="caution">
    <text evidence="1">The sequence shown here is derived from an EMBL/GenBank/DDBJ whole genome shotgun (WGS) entry which is preliminary data.</text>
</comment>
<evidence type="ECO:0000313" key="2">
    <source>
        <dbReference type="Proteomes" id="UP000283387"/>
    </source>
</evidence>
<organism evidence="1 2">
    <name type="scientific">Mangrovibacterium diazotrophicum</name>
    <dbReference type="NCBI Taxonomy" id="1261403"/>
    <lineage>
        <taxon>Bacteria</taxon>
        <taxon>Pseudomonadati</taxon>
        <taxon>Bacteroidota</taxon>
        <taxon>Bacteroidia</taxon>
        <taxon>Marinilabiliales</taxon>
        <taxon>Prolixibacteraceae</taxon>
        <taxon>Mangrovibacterium</taxon>
    </lineage>
</organism>
<evidence type="ECO:0000313" key="1">
    <source>
        <dbReference type="EMBL" id="RKD91597.1"/>
    </source>
</evidence>
<protein>
    <submittedName>
        <fullName evidence="1">Uncharacterized protein</fullName>
    </submittedName>
</protein>
<dbReference type="EMBL" id="RAPN01000001">
    <property type="protein sequence ID" value="RKD91597.1"/>
    <property type="molecule type" value="Genomic_DNA"/>
</dbReference>
<dbReference type="RefSeq" id="WP_120274226.1">
    <property type="nucleotide sequence ID" value="NZ_RAPN01000001.1"/>
</dbReference>
<keyword evidence="2" id="KW-1185">Reference proteome</keyword>
<gene>
    <name evidence="1" type="ORF">BC643_1955</name>
</gene>
<reference evidence="1 2" key="1">
    <citation type="submission" date="2018-09" db="EMBL/GenBank/DDBJ databases">
        <title>Genomic Encyclopedia of Archaeal and Bacterial Type Strains, Phase II (KMG-II): from individual species to whole genera.</title>
        <authorList>
            <person name="Goeker M."/>
        </authorList>
    </citation>
    <scope>NUCLEOTIDE SEQUENCE [LARGE SCALE GENOMIC DNA]</scope>
    <source>
        <strain evidence="1 2">DSM 27148</strain>
    </source>
</reference>
<proteinExistence type="predicted"/>
<dbReference type="Proteomes" id="UP000283387">
    <property type="component" value="Unassembled WGS sequence"/>
</dbReference>
<dbReference type="OrthoDB" id="595245at2"/>
<accession>A0A419W7Z2</accession>